<comment type="caution">
    <text evidence="1">The sequence shown here is derived from an EMBL/GenBank/DDBJ whole genome shotgun (WGS) entry which is preliminary data.</text>
</comment>
<keyword evidence="2" id="KW-1185">Reference proteome</keyword>
<dbReference type="Proteomes" id="UP001060085">
    <property type="component" value="Linkage Group LG05"/>
</dbReference>
<evidence type="ECO:0000313" key="1">
    <source>
        <dbReference type="EMBL" id="KAI5660831.1"/>
    </source>
</evidence>
<proteinExistence type="predicted"/>
<name>A0ACC0AJP5_CATRO</name>
<protein>
    <submittedName>
        <fullName evidence="1">Uncharacterized protein</fullName>
    </submittedName>
</protein>
<gene>
    <name evidence="1" type="ORF">M9H77_20154</name>
</gene>
<evidence type="ECO:0000313" key="2">
    <source>
        <dbReference type="Proteomes" id="UP001060085"/>
    </source>
</evidence>
<accession>A0ACC0AJP5</accession>
<reference evidence="2" key="1">
    <citation type="journal article" date="2023" name="Nat. Plants">
        <title>Single-cell RNA sequencing provides a high-resolution roadmap for understanding the multicellular compartmentation of specialized metabolism.</title>
        <authorList>
            <person name="Sun S."/>
            <person name="Shen X."/>
            <person name="Li Y."/>
            <person name="Li Y."/>
            <person name="Wang S."/>
            <person name="Li R."/>
            <person name="Zhang H."/>
            <person name="Shen G."/>
            <person name="Guo B."/>
            <person name="Wei J."/>
            <person name="Xu J."/>
            <person name="St-Pierre B."/>
            <person name="Chen S."/>
            <person name="Sun C."/>
        </authorList>
    </citation>
    <scope>NUCLEOTIDE SEQUENCE [LARGE SCALE GENOMIC DNA]</scope>
</reference>
<dbReference type="EMBL" id="CM044705">
    <property type="protein sequence ID" value="KAI5660831.1"/>
    <property type="molecule type" value="Genomic_DNA"/>
</dbReference>
<sequence length="215" mass="24427">MGRMARSCVQSLLKVINSFIGMAGIAMILYALWMFRVWRREMGPPFPDAPVPWFIYGFLGIGALLCFITCSGHVAAETANGFCLCFYMLIVFLLLMIEAAVTLDVILNRHWEEDFPDDPTGNFDEFKNFVKENYEICKWIGLVVLAVQGVSILLAMILRALGPHPERYYDSDDDYTPDRVPLLRNYVPPPFAVPDPHNAAKTDSWNIRINSKANR</sequence>
<organism evidence="1 2">
    <name type="scientific">Catharanthus roseus</name>
    <name type="common">Madagascar periwinkle</name>
    <name type="synonym">Vinca rosea</name>
    <dbReference type="NCBI Taxonomy" id="4058"/>
    <lineage>
        <taxon>Eukaryota</taxon>
        <taxon>Viridiplantae</taxon>
        <taxon>Streptophyta</taxon>
        <taxon>Embryophyta</taxon>
        <taxon>Tracheophyta</taxon>
        <taxon>Spermatophyta</taxon>
        <taxon>Magnoliopsida</taxon>
        <taxon>eudicotyledons</taxon>
        <taxon>Gunneridae</taxon>
        <taxon>Pentapetalae</taxon>
        <taxon>asterids</taxon>
        <taxon>lamiids</taxon>
        <taxon>Gentianales</taxon>
        <taxon>Apocynaceae</taxon>
        <taxon>Rauvolfioideae</taxon>
        <taxon>Vinceae</taxon>
        <taxon>Catharanthinae</taxon>
        <taxon>Catharanthus</taxon>
    </lineage>
</organism>